<dbReference type="AlphaFoldDB" id="A0A0V1IEX1"/>
<comment type="caution">
    <text evidence="1">The sequence shown here is derived from an EMBL/GenBank/DDBJ whole genome shotgun (WGS) entry which is preliminary data.</text>
</comment>
<reference evidence="1 2" key="1">
    <citation type="submission" date="2015-01" db="EMBL/GenBank/DDBJ databases">
        <title>Evolution of Trichinella species and genotypes.</title>
        <authorList>
            <person name="Korhonen P.K."/>
            <person name="Edoardo P."/>
            <person name="Giuseppe L.R."/>
            <person name="Gasser R.B."/>
        </authorList>
    </citation>
    <scope>NUCLEOTIDE SEQUENCE [LARGE SCALE GENOMIC DNA]</scope>
    <source>
        <strain evidence="1">ISS588</strain>
    </source>
</reference>
<gene>
    <name evidence="1" type="ORF">T4B_15510</name>
</gene>
<evidence type="ECO:0000313" key="2">
    <source>
        <dbReference type="Proteomes" id="UP000054805"/>
    </source>
</evidence>
<name>A0A0V1IEX1_TRIPS</name>
<sequence length="63" mass="7332">MDVLLKEFSERFKDSEKIFVALRLVAFPDLVATESALLDLQMEVVELKNNELLIKKFKKKMTS</sequence>
<organism evidence="1 2">
    <name type="scientific">Trichinella pseudospiralis</name>
    <name type="common">Parasitic roundworm</name>
    <dbReference type="NCBI Taxonomy" id="6337"/>
    <lineage>
        <taxon>Eukaryota</taxon>
        <taxon>Metazoa</taxon>
        <taxon>Ecdysozoa</taxon>
        <taxon>Nematoda</taxon>
        <taxon>Enoplea</taxon>
        <taxon>Dorylaimia</taxon>
        <taxon>Trichinellida</taxon>
        <taxon>Trichinellidae</taxon>
        <taxon>Trichinella</taxon>
    </lineage>
</organism>
<dbReference type="Proteomes" id="UP000054805">
    <property type="component" value="Unassembled WGS sequence"/>
</dbReference>
<dbReference type="EMBL" id="JYDS01000231">
    <property type="protein sequence ID" value="KRZ20709.1"/>
    <property type="molecule type" value="Genomic_DNA"/>
</dbReference>
<evidence type="ECO:0000313" key="1">
    <source>
        <dbReference type="EMBL" id="KRZ20709.1"/>
    </source>
</evidence>
<keyword evidence="2" id="KW-1185">Reference proteome</keyword>
<protein>
    <submittedName>
        <fullName evidence="1">Uncharacterized protein</fullName>
    </submittedName>
</protein>
<proteinExistence type="predicted"/>
<accession>A0A0V1IEX1</accession>